<dbReference type="Proteomes" id="UP001139450">
    <property type="component" value="Unassembled WGS sequence"/>
</dbReference>
<keyword evidence="2" id="KW-1185">Reference proteome</keyword>
<gene>
    <name evidence="1" type="ORF">MUY27_09035</name>
</gene>
<sequence>MNPLAKKLQIKPNSTWLFLNTPGNYLETLEPLPDGVVRSTDITGKPDGVQLFVKDSKDLAIALEQLYKVLKPDTILWICYPKRSAGIPTDLGMTNDWEATVKYHLRPVASSAINDAWTALRFKPIDQVKPSGVGKAEIKQNEYAEYVDVDNKTITLPPDILDALAQAPGTLDYYNSLAWSHKKEYAIWVLSAKQEKTRATRIEKMVEMLQAKKKNPTEK</sequence>
<proteinExistence type="predicted"/>
<comment type="caution">
    <text evidence="1">The sequence shown here is derived from an EMBL/GenBank/DDBJ whole genome shotgun (WGS) entry which is preliminary data.</text>
</comment>
<protein>
    <submittedName>
        <fullName evidence="1">YdeI/OmpD-associated family protein</fullName>
    </submittedName>
</protein>
<evidence type="ECO:0000313" key="1">
    <source>
        <dbReference type="EMBL" id="MCJ8209852.1"/>
    </source>
</evidence>
<dbReference type="RefSeq" id="WP_245129684.1">
    <property type="nucleotide sequence ID" value="NZ_JALJEJ010000003.1"/>
</dbReference>
<reference evidence="1" key="1">
    <citation type="submission" date="2022-04" db="EMBL/GenBank/DDBJ databases">
        <title>Mucilaginibacter sp. RS28 isolated from freshwater.</title>
        <authorList>
            <person name="Ko S.-R."/>
        </authorList>
    </citation>
    <scope>NUCLEOTIDE SEQUENCE</scope>
    <source>
        <strain evidence="1">RS28</strain>
    </source>
</reference>
<dbReference type="EMBL" id="JALJEJ010000003">
    <property type="protein sequence ID" value="MCJ8209852.1"/>
    <property type="molecule type" value="Genomic_DNA"/>
</dbReference>
<dbReference type="Pfam" id="PF13376">
    <property type="entry name" value="OmdA"/>
    <property type="match status" value="1"/>
</dbReference>
<name>A0A9X2BBH5_9SPHI</name>
<evidence type="ECO:0000313" key="2">
    <source>
        <dbReference type="Proteomes" id="UP001139450"/>
    </source>
</evidence>
<dbReference type="AlphaFoldDB" id="A0A9X2BBH5"/>
<accession>A0A9X2BBH5</accession>
<organism evidence="1 2">
    <name type="scientific">Mucilaginibacter straminoryzae</name>
    <dbReference type="NCBI Taxonomy" id="2932774"/>
    <lineage>
        <taxon>Bacteria</taxon>
        <taxon>Pseudomonadati</taxon>
        <taxon>Bacteroidota</taxon>
        <taxon>Sphingobacteriia</taxon>
        <taxon>Sphingobacteriales</taxon>
        <taxon>Sphingobacteriaceae</taxon>
        <taxon>Mucilaginibacter</taxon>
    </lineage>
</organism>